<organism evidence="3">
    <name type="scientific">Sesamum radiatum</name>
    <name type="common">Black benniseed</name>
    <dbReference type="NCBI Taxonomy" id="300843"/>
    <lineage>
        <taxon>Eukaryota</taxon>
        <taxon>Viridiplantae</taxon>
        <taxon>Streptophyta</taxon>
        <taxon>Embryophyta</taxon>
        <taxon>Tracheophyta</taxon>
        <taxon>Spermatophyta</taxon>
        <taxon>Magnoliopsida</taxon>
        <taxon>eudicotyledons</taxon>
        <taxon>Gunneridae</taxon>
        <taxon>Pentapetalae</taxon>
        <taxon>asterids</taxon>
        <taxon>lamiids</taxon>
        <taxon>Lamiales</taxon>
        <taxon>Pedaliaceae</taxon>
        <taxon>Sesamum</taxon>
    </lineage>
</organism>
<reference evidence="3" key="2">
    <citation type="journal article" date="2024" name="Plant">
        <title>Genomic evolution and insights into agronomic trait innovations of Sesamum species.</title>
        <authorList>
            <person name="Miao H."/>
            <person name="Wang L."/>
            <person name="Qu L."/>
            <person name="Liu H."/>
            <person name="Sun Y."/>
            <person name="Le M."/>
            <person name="Wang Q."/>
            <person name="Wei S."/>
            <person name="Zheng Y."/>
            <person name="Lin W."/>
            <person name="Duan Y."/>
            <person name="Cao H."/>
            <person name="Xiong S."/>
            <person name="Wang X."/>
            <person name="Wei L."/>
            <person name="Li C."/>
            <person name="Ma Q."/>
            <person name="Ju M."/>
            <person name="Zhao R."/>
            <person name="Li G."/>
            <person name="Mu C."/>
            <person name="Tian Q."/>
            <person name="Mei H."/>
            <person name="Zhang T."/>
            <person name="Gao T."/>
            <person name="Zhang H."/>
        </authorList>
    </citation>
    <scope>NUCLEOTIDE SEQUENCE</scope>
    <source>
        <strain evidence="3">G02</strain>
    </source>
</reference>
<sequence length="65" mass="6683">MEMKKIAYVVVLAAASMSVAMATTVSEAPASAPTPVPTSDAIVSLPVVESLVGATILSFFSLYLH</sequence>
<gene>
    <name evidence="3" type="ORF">Sradi_5810000</name>
</gene>
<keyword evidence="2" id="KW-0732">Signal</keyword>
<evidence type="ECO:0000313" key="3">
    <source>
        <dbReference type="EMBL" id="KAL0308677.1"/>
    </source>
</evidence>
<reference evidence="3" key="1">
    <citation type="submission" date="2020-06" db="EMBL/GenBank/DDBJ databases">
        <authorList>
            <person name="Li T."/>
            <person name="Hu X."/>
            <person name="Zhang T."/>
            <person name="Song X."/>
            <person name="Zhang H."/>
            <person name="Dai N."/>
            <person name="Sheng W."/>
            <person name="Hou X."/>
            <person name="Wei L."/>
        </authorList>
    </citation>
    <scope>NUCLEOTIDE SEQUENCE</scope>
    <source>
        <strain evidence="3">G02</strain>
        <tissue evidence="3">Leaf</tissue>
    </source>
</reference>
<evidence type="ECO:0000256" key="2">
    <source>
        <dbReference type="SAM" id="SignalP"/>
    </source>
</evidence>
<feature type="chain" id="PRO_5043699681" description="Arabinogalactan peptide 23-like" evidence="2">
    <location>
        <begin position="23"/>
        <end position="65"/>
    </location>
</feature>
<keyword evidence="1" id="KW-0472">Membrane</keyword>
<dbReference type="InterPro" id="IPR044702">
    <property type="entry name" value="AGP23/40"/>
</dbReference>
<proteinExistence type="predicted"/>
<feature type="signal peptide" evidence="2">
    <location>
        <begin position="1"/>
        <end position="22"/>
    </location>
</feature>
<evidence type="ECO:0000256" key="1">
    <source>
        <dbReference type="SAM" id="Phobius"/>
    </source>
</evidence>
<accession>A0AAW2KS57</accession>
<evidence type="ECO:0008006" key="4">
    <source>
        <dbReference type="Google" id="ProtNLM"/>
    </source>
</evidence>
<dbReference type="EMBL" id="JACGWJ010000027">
    <property type="protein sequence ID" value="KAL0308677.1"/>
    <property type="molecule type" value="Genomic_DNA"/>
</dbReference>
<name>A0AAW2KS57_SESRA</name>
<dbReference type="AlphaFoldDB" id="A0AAW2KS57"/>
<comment type="caution">
    <text evidence="3">The sequence shown here is derived from an EMBL/GenBank/DDBJ whole genome shotgun (WGS) entry which is preliminary data.</text>
</comment>
<dbReference type="PANTHER" id="PTHR34672">
    <property type="entry name" value="POLLEN-SPECIFIC ARABINOGALACTA PROTEIN BAN102"/>
    <property type="match status" value="1"/>
</dbReference>
<protein>
    <recommendedName>
        <fullName evidence="4">Arabinogalactan peptide 23-like</fullName>
    </recommendedName>
</protein>
<dbReference type="PANTHER" id="PTHR34672:SF2">
    <property type="entry name" value="ARABINOGALACTAN PROTEIN 23"/>
    <property type="match status" value="1"/>
</dbReference>
<keyword evidence="1" id="KW-1133">Transmembrane helix</keyword>
<feature type="transmembrane region" description="Helical" evidence="1">
    <location>
        <begin position="41"/>
        <end position="64"/>
    </location>
</feature>
<keyword evidence="1" id="KW-0812">Transmembrane</keyword>